<feature type="domain" description="Mammalian cell entry C-terminal" evidence="4">
    <location>
        <begin position="127"/>
        <end position="297"/>
    </location>
</feature>
<feature type="domain" description="Mce/MlaD" evidence="3">
    <location>
        <begin position="47"/>
        <end position="119"/>
    </location>
</feature>
<gene>
    <name evidence="6" type="ORF">H7I77_16915</name>
    <name evidence="5" type="ORF">RMCN_2481</name>
</gene>
<sequence length="425" mass="44817">MTLARSIRRLIITVCCAAFVVTGCEFDGVNSLPLPGTVGRGEHADVYRVQIRNVGSLEPNSPVLIGDVVVGSIGKMKVTNWTADIEVSVRPDVVVPANAVATVGQTSLLGSMHLALDPPLGQAPSGELEPGSTIGVDRSSTYPSTEQTLSSLSVVLNGGGLGQMGDIVREFNAALNGREGQIRDLLVRLNDFVGMLDTQRDDITASIAAMNRMSGTFASERDVISGALQRIPPALDVLVKERPRITEALDRLGRFSDTATGLIDDTQDDLVRNLANLEPTLRALADVGPDLGTVLAYAPTFPYTQSFIDRAIRGDYMNQFIIFDFTIPRLKRGLFLGTRWGQEGAPMVPAPGDPWYLTYTLDPLKAPITATPTEVAGLPPLVEAGQQQADSQLAVDHASGPAPGPVPEAPAATTGAVGAGGAEGN</sequence>
<evidence type="ECO:0000313" key="8">
    <source>
        <dbReference type="Proteomes" id="UP001207528"/>
    </source>
</evidence>
<reference evidence="5 7" key="1">
    <citation type="journal article" date="2016" name="Genome Announc.">
        <title>Draft Genome Sequences of Five Rapidly Growing Mycobacterium Species, M. thermoresistibile, M. fortuitum subsp. acetamidolyticum, M. canariasense, M. brisbanense, and M. novocastrense.</title>
        <authorList>
            <person name="Katahira K."/>
            <person name="Ogura Y."/>
            <person name="Gotoh Y."/>
            <person name="Hayashi T."/>
        </authorList>
    </citation>
    <scope>NUCLEOTIDE SEQUENCE [LARGE SCALE GENOMIC DNA]</scope>
    <source>
        <strain evidence="5 7">JCM18114</strain>
    </source>
</reference>
<evidence type="ECO:0000256" key="1">
    <source>
        <dbReference type="SAM" id="MobiDB-lite"/>
    </source>
</evidence>
<dbReference type="NCBIfam" id="TIGR00996">
    <property type="entry name" value="Mtu_fam_mce"/>
    <property type="match status" value="1"/>
</dbReference>
<organism evidence="6 8">
    <name type="scientific">Mycolicibacterium novocastrense</name>
    <name type="common">Mycobacterium novocastrense</name>
    <dbReference type="NCBI Taxonomy" id="59813"/>
    <lineage>
        <taxon>Bacteria</taxon>
        <taxon>Bacillati</taxon>
        <taxon>Actinomycetota</taxon>
        <taxon>Actinomycetes</taxon>
        <taxon>Mycobacteriales</taxon>
        <taxon>Mycobacteriaceae</taxon>
        <taxon>Mycolicibacterium</taxon>
    </lineage>
</organism>
<evidence type="ECO:0000313" key="5">
    <source>
        <dbReference type="EMBL" id="GAT09348.1"/>
    </source>
</evidence>
<dbReference type="InterPro" id="IPR024516">
    <property type="entry name" value="Mce_C"/>
</dbReference>
<feature type="region of interest" description="Disordered" evidence="1">
    <location>
        <begin position="386"/>
        <end position="425"/>
    </location>
</feature>
<protein>
    <submittedName>
        <fullName evidence="5 6">MCE family protein</fullName>
    </submittedName>
</protein>
<dbReference type="RefSeq" id="WP_067389425.1">
    <property type="nucleotide sequence ID" value="NZ_BCTA01000028.1"/>
</dbReference>
<dbReference type="Pfam" id="PF11887">
    <property type="entry name" value="Mce4_CUP1"/>
    <property type="match status" value="1"/>
</dbReference>
<dbReference type="Proteomes" id="UP000069773">
    <property type="component" value="Unassembled WGS sequence"/>
</dbReference>
<keyword evidence="7" id="KW-1185">Reference proteome</keyword>
<reference evidence="6" key="3">
    <citation type="journal article" date="2022" name="BMC Genomics">
        <title>Comparative genome analysis of mycobacteria focusing on tRNA and non-coding RNA.</title>
        <authorList>
            <person name="Behra P.R.K."/>
            <person name="Pettersson B.M.F."/>
            <person name="Ramesh M."/>
            <person name="Das S."/>
            <person name="Dasgupta S."/>
            <person name="Kirsebom L.A."/>
        </authorList>
    </citation>
    <scope>NUCLEOTIDE SEQUENCE</scope>
    <source>
        <strain evidence="6">DSM 44203</strain>
    </source>
</reference>
<accession>A0AAW5SN21</accession>
<dbReference type="PANTHER" id="PTHR33371:SF15">
    <property type="entry name" value="LIPOPROTEIN LPRN"/>
    <property type="match status" value="1"/>
</dbReference>
<feature type="signal peptide" evidence="2">
    <location>
        <begin position="1"/>
        <end position="17"/>
    </location>
</feature>
<dbReference type="PROSITE" id="PS51257">
    <property type="entry name" value="PROKAR_LIPOPROTEIN"/>
    <property type="match status" value="1"/>
</dbReference>
<dbReference type="InterPro" id="IPR005693">
    <property type="entry name" value="Mce"/>
</dbReference>
<evidence type="ECO:0000256" key="2">
    <source>
        <dbReference type="SAM" id="SignalP"/>
    </source>
</evidence>
<dbReference type="Proteomes" id="UP001207528">
    <property type="component" value="Unassembled WGS sequence"/>
</dbReference>
<feature type="chain" id="PRO_5043375150" evidence="2">
    <location>
        <begin position="18"/>
        <end position="425"/>
    </location>
</feature>
<dbReference type="AlphaFoldDB" id="A0AAW5SN21"/>
<evidence type="ECO:0000259" key="3">
    <source>
        <dbReference type="Pfam" id="PF02470"/>
    </source>
</evidence>
<dbReference type="EMBL" id="JACKTI010000047">
    <property type="protein sequence ID" value="MCV7025005.1"/>
    <property type="molecule type" value="Genomic_DNA"/>
</dbReference>
<reference evidence="6" key="2">
    <citation type="submission" date="2020-07" db="EMBL/GenBank/DDBJ databases">
        <authorList>
            <person name="Pettersson B.M.F."/>
            <person name="Behra P.R.K."/>
            <person name="Ramesh M."/>
            <person name="Das S."/>
            <person name="Dasgupta S."/>
            <person name="Kirsebom L.A."/>
        </authorList>
    </citation>
    <scope>NUCLEOTIDE SEQUENCE</scope>
    <source>
        <strain evidence="6">DSM 44203</strain>
    </source>
</reference>
<dbReference type="PANTHER" id="PTHR33371">
    <property type="entry name" value="INTERMEMBRANE PHOSPHOLIPID TRANSPORT SYSTEM BINDING PROTEIN MLAD-RELATED"/>
    <property type="match status" value="1"/>
</dbReference>
<dbReference type="GO" id="GO:0005576">
    <property type="term" value="C:extracellular region"/>
    <property type="evidence" value="ECO:0007669"/>
    <property type="project" value="TreeGrafter"/>
</dbReference>
<dbReference type="EMBL" id="BCTA01000028">
    <property type="protein sequence ID" value="GAT09348.1"/>
    <property type="molecule type" value="Genomic_DNA"/>
</dbReference>
<comment type="caution">
    <text evidence="6">The sequence shown here is derived from an EMBL/GenBank/DDBJ whole genome shotgun (WGS) entry which is preliminary data.</text>
</comment>
<proteinExistence type="predicted"/>
<dbReference type="InterPro" id="IPR003399">
    <property type="entry name" value="Mce/MlaD"/>
</dbReference>
<keyword evidence="2" id="KW-0732">Signal</keyword>
<evidence type="ECO:0000313" key="6">
    <source>
        <dbReference type="EMBL" id="MCV7025005.1"/>
    </source>
</evidence>
<dbReference type="InterPro" id="IPR052336">
    <property type="entry name" value="MlaD_Phospholipid_Transporter"/>
</dbReference>
<evidence type="ECO:0000313" key="7">
    <source>
        <dbReference type="Proteomes" id="UP000069773"/>
    </source>
</evidence>
<evidence type="ECO:0000259" key="4">
    <source>
        <dbReference type="Pfam" id="PF11887"/>
    </source>
</evidence>
<dbReference type="Pfam" id="PF02470">
    <property type="entry name" value="MlaD"/>
    <property type="match status" value="1"/>
</dbReference>
<name>A0AAW5SN21_MYCNV</name>